<dbReference type="AlphaFoldDB" id="A0A6J4MCN4"/>
<keyword evidence="3" id="KW-0964">Secreted</keyword>
<evidence type="ECO:0000256" key="10">
    <source>
        <dbReference type="SAM" id="MobiDB-lite"/>
    </source>
</evidence>
<dbReference type="Pfam" id="PF05547">
    <property type="entry name" value="Peptidase_M6"/>
    <property type="match status" value="1"/>
</dbReference>
<evidence type="ECO:0000256" key="4">
    <source>
        <dbReference type="ARBA" id="ARBA00022670"/>
    </source>
</evidence>
<keyword evidence="9" id="KW-0482">Metalloprotease</keyword>
<dbReference type="InterPro" id="IPR008757">
    <property type="entry name" value="Peptidase_M6-like_domain"/>
</dbReference>
<evidence type="ECO:0000256" key="5">
    <source>
        <dbReference type="ARBA" id="ARBA00022723"/>
    </source>
</evidence>
<keyword evidence="6" id="KW-0732">Signal</keyword>
<organism evidence="13">
    <name type="scientific">uncultured Nocardioidaceae bacterium</name>
    <dbReference type="NCBI Taxonomy" id="253824"/>
    <lineage>
        <taxon>Bacteria</taxon>
        <taxon>Bacillati</taxon>
        <taxon>Actinomycetota</taxon>
        <taxon>Actinomycetes</taxon>
        <taxon>Propionibacteriales</taxon>
        <taxon>Nocardioidaceae</taxon>
        <taxon>environmental samples</taxon>
    </lineage>
</organism>
<dbReference type="GO" id="GO:0046872">
    <property type="term" value="F:metal ion binding"/>
    <property type="evidence" value="ECO:0007669"/>
    <property type="project" value="UniProtKB-KW"/>
</dbReference>
<dbReference type="NCBIfam" id="TIGR03296">
    <property type="entry name" value="M6dom_TIGR03296"/>
    <property type="match status" value="1"/>
</dbReference>
<feature type="domain" description="Immune inhibitor A-like metallopeptidase VEG" evidence="12">
    <location>
        <begin position="654"/>
        <end position="809"/>
    </location>
</feature>
<dbReference type="SUPFAM" id="SSF55486">
    <property type="entry name" value="Metalloproteases ('zincins'), catalytic domain"/>
    <property type="match status" value="1"/>
</dbReference>
<evidence type="ECO:0000259" key="11">
    <source>
        <dbReference type="Pfam" id="PF05547"/>
    </source>
</evidence>
<comment type="subcellular location">
    <subcellularLocation>
        <location evidence="2">Secreted</location>
    </subcellularLocation>
</comment>
<evidence type="ECO:0000256" key="8">
    <source>
        <dbReference type="ARBA" id="ARBA00022833"/>
    </source>
</evidence>
<dbReference type="GO" id="GO:0008237">
    <property type="term" value="F:metallopeptidase activity"/>
    <property type="evidence" value="ECO:0007669"/>
    <property type="project" value="UniProtKB-KW"/>
</dbReference>
<keyword evidence="8" id="KW-0862">Zinc</keyword>
<evidence type="ECO:0000313" key="13">
    <source>
        <dbReference type="EMBL" id="CAA9354253.1"/>
    </source>
</evidence>
<reference evidence="13" key="1">
    <citation type="submission" date="2020-02" db="EMBL/GenBank/DDBJ databases">
        <authorList>
            <person name="Meier V. D."/>
        </authorList>
    </citation>
    <scope>NUCLEOTIDE SEQUENCE</scope>
    <source>
        <strain evidence="13">AVDCRST_MAG72</strain>
    </source>
</reference>
<evidence type="ECO:0000256" key="1">
    <source>
        <dbReference type="ARBA" id="ARBA00001947"/>
    </source>
</evidence>
<comment type="cofactor">
    <cofactor evidence="1">
        <name>Zn(2+)</name>
        <dbReference type="ChEBI" id="CHEBI:29105"/>
    </cofactor>
</comment>
<evidence type="ECO:0000259" key="12">
    <source>
        <dbReference type="Pfam" id="PF20774"/>
    </source>
</evidence>
<dbReference type="GO" id="GO:0005576">
    <property type="term" value="C:extracellular region"/>
    <property type="evidence" value="ECO:0007669"/>
    <property type="project" value="UniProtKB-SubCell"/>
</dbReference>
<keyword evidence="4 13" id="KW-0645">Protease</keyword>
<dbReference type="Pfam" id="PF20773">
    <property type="entry name" value="InhA-like_MAM"/>
    <property type="match status" value="1"/>
</dbReference>
<gene>
    <name evidence="13" type="ORF">AVDCRST_MAG72-1661</name>
</gene>
<dbReference type="PANTHER" id="PTHR13062">
    <property type="entry name" value="COLLAGENASE"/>
    <property type="match status" value="1"/>
</dbReference>
<evidence type="ECO:0000256" key="7">
    <source>
        <dbReference type="ARBA" id="ARBA00022801"/>
    </source>
</evidence>
<accession>A0A6J4MCN4</accession>
<evidence type="ECO:0000256" key="9">
    <source>
        <dbReference type="ARBA" id="ARBA00023049"/>
    </source>
</evidence>
<feature type="region of interest" description="Disordered" evidence="10">
    <location>
        <begin position="26"/>
        <end position="50"/>
    </location>
</feature>
<evidence type="ECO:0000256" key="3">
    <source>
        <dbReference type="ARBA" id="ARBA00022525"/>
    </source>
</evidence>
<name>A0A6J4MCN4_9ACTN</name>
<dbReference type="GO" id="GO:0006508">
    <property type="term" value="P:proteolysis"/>
    <property type="evidence" value="ECO:0007669"/>
    <property type="project" value="UniProtKB-KW"/>
</dbReference>
<keyword evidence="7" id="KW-0378">Hydrolase</keyword>
<keyword evidence="5" id="KW-0479">Metal-binding</keyword>
<evidence type="ECO:0000256" key="2">
    <source>
        <dbReference type="ARBA" id="ARBA00004613"/>
    </source>
</evidence>
<protein>
    <submittedName>
        <fullName evidence="13">Putative secreted protease</fullName>
    </submittedName>
</protein>
<dbReference type="Pfam" id="PF20774">
    <property type="entry name" value="InhA-like_VEG"/>
    <property type="match status" value="1"/>
</dbReference>
<evidence type="ECO:0000256" key="6">
    <source>
        <dbReference type="ARBA" id="ARBA00022729"/>
    </source>
</evidence>
<feature type="region of interest" description="Disordered" evidence="10">
    <location>
        <begin position="134"/>
        <end position="169"/>
    </location>
</feature>
<dbReference type="EMBL" id="CADCUJ010000073">
    <property type="protein sequence ID" value="CAA9354253.1"/>
    <property type="molecule type" value="Genomic_DNA"/>
</dbReference>
<feature type="domain" description="Peptidase M6-like" evidence="11">
    <location>
        <begin position="109"/>
        <end position="442"/>
    </location>
</feature>
<dbReference type="PANTHER" id="PTHR13062:SF12">
    <property type="entry name" value="ALPHA-2-MACROGLOBULIN DOMAIN-CONTAINING PROTEIN"/>
    <property type="match status" value="1"/>
</dbReference>
<dbReference type="InterPro" id="IPR048665">
    <property type="entry name" value="InhA-like_VEG"/>
</dbReference>
<proteinExistence type="predicted"/>
<sequence length="824" mass="91114">MRKPAVGLLSLTLAAGLGTAIGSPAVSAPAAEPRPAPPAALKVQGHEKPNPLADKRRALKEEALTQVLNGTATPQRRGPSTVVKVGTTDTAAVANSRGTQTAPAESQAEYVELSRETTDRVFVVLAEFGNQRHPKYPDKDLEPSIPGPQRFNGPLHNQIPRPDRSEDNSTYWEPNFGRSYFRNIYFGQNSAPGSGGDYESVRQYYERQSSGRYSISGYVSPWTKVRFNEARYGRSSDDPTTNGDDPNVCADVVCSTTWNLVKDSVNRWYLDQREAGKSRAEIRAQLKSFDVWDRYDHDGDGDFNEADGYLDHFQMVHAGGDEADGDPIQGEDAIWSHRWYVQTTPIGGGGPAGAPFGGTEIGDTGIWVGDYTTQSENGGMSTIAHEYGHDLDLPDLYDTSGGGENSVNWWSLMAQSRVSARGDQAISTRAADLGAWDKLFLGWLDYDVARMFPGDRARKFHLGPHEYNSAKAQAAVVVLPKRTRTLDAVPPYAGDSSWWSDQGNNVNNTMARRVNLNAGTSTLRMQARWDIEDCGPDPCDYAYVEVDDGSGWEAIPGSITTAGEGNGIDGTQTRWTPATFDLSAYSGDTVGLRMRYLTDGAVSGNGSRHADGFFADQVRVVSGGDTLFTSGAENPPEGWTLNGFHAVDETYQVESDNYYIASHRDYVSFDRYLRSGPYNFGFTDEQPNRVEHFPYQDGLLLNYWDTFYEDNNTSEHPGEGMILPVDSHPRPIANLDGEFWRPRIAGYDAPFTPERADSFTLHYGSQEKASYINGRPGQPMFRDDRRWWYPETPTANVKVPNVGVSMNVFNIDGTSLDVRVWNRR</sequence>